<dbReference type="Pfam" id="PF01022">
    <property type="entry name" value="HTH_5"/>
    <property type="match status" value="1"/>
</dbReference>
<dbReference type="PROSITE" id="PS50987">
    <property type="entry name" value="HTH_ARSR_2"/>
    <property type="match status" value="1"/>
</dbReference>
<dbReference type="InterPro" id="IPR051081">
    <property type="entry name" value="HTH_MetalResp_TranReg"/>
</dbReference>
<dbReference type="GO" id="GO:0003700">
    <property type="term" value="F:DNA-binding transcription factor activity"/>
    <property type="evidence" value="ECO:0007669"/>
    <property type="project" value="InterPro"/>
</dbReference>
<dbReference type="PRINTS" id="PR00778">
    <property type="entry name" value="HTHARSR"/>
</dbReference>
<keyword evidence="2" id="KW-0238">DNA-binding</keyword>
<dbReference type="Gene3D" id="1.10.10.10">
    <property type="entry name" value="Winged helix-like DNA-binding domain superfamily/Winged helix DNA-binding domain"/>
    <property type="match status" value="1"/>
</dbReference>
<name>A0A497JFZ9_9ARCH</name>
<protein>
    <submittedName>
        <fullName evidence="5">ArsR family transcriptional regulator</fullName>
    </submittedName>
</protein>
<dbReference type="InterPro" id="IPR011991">
    <property type="entry name" value="ArsR-like_HTH"/>
</dbReference>
<evidence type="ECO:0000313" key="5">
    <source>
        <dbReference type="EMBL" id="RLG69895.1"/>
    </source>
</evidence>
<dbReference type="InterPro" id="IPR036388">
    <property type="entry name" value="WH-like_DNA-bd_sf"/>
</dbReference>
<dbReference type="GO" id="GO:0003677">
    <property type="term" value="F:DNA binding"/>
    <property type="evidence" value="ECO:0007669"/>
    <property type="project" value="UniProtKB-KW"/>
</dbReference>
<proteinExistence type="predicted"/>
<dbReference type="AlphaFoldDB" id="A0A497JFZ9"/>
<dbReference type="SMART" id="SM00418">
    <property type="entry name" value="HTH_ARSR"/>
    <property type="match status" value="1"/>
</dbReference>
<accession>A0A497JFZ9</accession>
<dbReference type="InterPro" id="IPR036390">
    <property type="entry name" value="WH_DNA-bd_sf"/>
</dbReference>
<gene>
    <name evidence="5" type="ORF">DRO07_01430</name>
</gene>
<comment type="caution">
    <text evidence="5">The sequence shown here is derived from an EMBL/GenBank/DDBJ whole genome shotgun (WGS) entry which is preliminary data.</text>
</comment>
<keyword evidence="1" id="KW-0805">Transcription regulation</keyword>
<organism evidence="5 6">
    <name type="scientific">Candidatus Iainarchaeum sp</name>
    <dbReference type="NCBI Taxonomy" id="3101447"/>
    <lineage>
        <taxon>Archaea</taxon>
        <taxon>Candidatus Iainarchaeota</taxon>
        <taxon>Candidatus Iainarchaeia</taxon>
        <taxon>Candidatus Iainarchaeales</taxon>
        <taxon>Candidatus Iainarchaeaceae</taxon>
        <taxon>Candidatus Iainarchaeum</taxon>
    </lineage>
</organism>
<evidence type="ECO:0000256" key="3">
    <source>
        <dbReference type="ARBA" id="ARBA00023163"/>
    </source>
</evidence>
<sequence length="104" mass="12253">MVPYDRCFRTLANPLRIRIIELLKKRPMAVGELSKQLNAERSKVSHALKKLKECNFVESERRGKYNIYSLTKSVLNDVKVKGNIFDVIKTHVEKYCKNKRRCRV</sequence>
<evidence type="ECO:0000256" key="1">
    <source>
        <dbReference type="ARBA" id="ARBA00023015"/>
    </source>
</evidence>
<dbReference type="PANTHER" id="PTHR33154">
    <property type="entry name" value="TRANSCRIPTIONAL REGULATOR, ARSR FAMILY"/>
    <property type="match status" value="1"/>
</dbReference>
<dbReference type="InterPro" id="IPR001845">
    <property type="entry name" value="HTH_ArsR_DNA-bd_dom"/>
</dbReference>
<dbReference type="PANTHER" id="PTHR33154:SF33">
    <property type="entry name" value="TRANSCRIPTIONAL REPRESSOR SDPR"/>
    <property type="match status" value="1"/>
</dbReference>
<evidence type="ECO:0000259" key="4">
    <source>
        <dbReference type="PROSITE" id="PS50987"/>
    </source>
</evidence>
<dbReference type="Proteomes" id="UP000277633">
    <property type="component" value="Unassembled WGS sequence"/>
</dbReference>
<feature type="domain" description="HTH arsR-type" evidence="4">
    <location>
        <begin position="1"/>
        <end position="99"/>
    </location>
</feature>
<dbReference type="NCBIfam" id="NF033788">
    <property type="entry name" value="HTH_metalloreg"/>
    <property type="match status" value="1"/>
</dbReference>
<dbReference type="CDD" id="cd00090">
    <property type="entry name" value="HTH_ARSR"/>
    <property type="match status" value="1"/>
</dbReference>
<dbReference type="SUPFAM" id="SSF46785">
    <property type="entry name" value="Winged helix' DNA-binding domain"/>
    <property type="match status" value="1"/>
</dbReference>
<keyword evidence="3" id="KW-0804">Transcription</keyword>
<evidence type="ECO:0000256" key="2">
    <source>
        <dbReference type="ARBA" id="ARBA00023125"/>
    </source>
</evidence>
<dbReference type="EMBL" id="QMWO01000037">
    <property type="protein sequence ID" value="RLG69895.1"/>
    <property type="molecule type" value="Genomic_DNA"/>
</dbReference>
<evidence type="ECO:0000313" key="6">
    <source>
        <dbReference type="Proteomes" id="UP000277633"/>
    </source>
</evidence>
<reference evidence="5 6" key="1">
    <citation type="submission" date="2018-06" db="EMBL/GenBank/DDBJ databases">
        <title>Extensive metabolic versatility and redundancy in microbially diverse, dynamic hydrothermal sediments.</title>
        <authorList>
            <person name="Dombrowski N."/>
            <person name="Teske A."/>
            <person name="Baker B.J."/>
        </authorList>
    </citation>
    <scope>NUCLEOTIDE SEQUENCE [LARGE SCALE GENOMIC DNA]</scope>
    <source>
        <strain evidence="5">B9_G13</strain>
    </source>
</reference>